<dbReference type="PRINTS" id="PR00039">
    <property type="entry name" value="HTHLYSR"/>
</dbReference>
<dbReference type="PANTHER" id="PTHR30537:SF79">
    <property type="entry name" value="TRANSCRIPTIONAL REGULATOR-RELATED"/>
    <property type="match status" value="1"/>
</dbReference>
<keyword evidence="8" id="KW-1185">Reference proteome</keyword>
<sequence length="391" mass="42473">MATSPRRLPNLNALRAFEAAARHESFSAAAEELFVTHSAISHQIRALETELGATLFQRSGRRVALTEIGQAYARQVSAAFANIAAATASIVRDHKTPRLVLSTIPSFAARWLAPRLGRFILANPEIDLELRSTTDIVDLEHADVDVAIRFGTGPYPDLHVEPLMSETFLVACSPTFNGGVFPRTPAELPSFTLLRSDYEHWRLWFDAAGLDGIQTPVRGAIYEDSSLLIEGAVEGLGIAMVRSSLAADALATGRLVPLFPEIVAPSPWRYWVVSSKANAERTPVARFREWVVAEARTFMAAQPGQPAASLPFAPETASLHAVLGQSEVQERSTAAPPAPHSGSSEHVSPRGHGRLRTTGLKSFPPLGQGEKTPTDRTTTRNQPRKKKQALE</sequence>
<dbReference type="PANTHER" id="PTHR30537">
    <property type="entry name" value="HTH-TYPE TRANSCRIPTIONAL REGULATOR"/>
    <property type="match status" value="1"/>
</dbReference>
<dbReference type="GO" id="GO:0003700">
    <property type="term" value="F:DNA-binding transcription factor activity"/>
    <property type="evidence" value="ECO:0007669"/>
    <property type="project" value="InterPro"/>
</dbReference>
<proteinExistence type="inferred from homology"/>
<reference evidence="7 8" key="1">
    <citation type="submission" date="2018-10" db="EMBL/GenBank/DDBJ databases">
        <title>Robbsia sp. DHC34, isolated from soil.</title>
        <authorList>
            <person name="Gao Z.-H."/>
            <person name="Qiu L.-H."/>
        </authorList>
    </citation>
    <scope>NUCLEOTIDE SEQUENCE [LARGE SCALE GENOMIC DNA]</scope>
    <source>
        <strain evidence="7 8">DHC34</strain>
    </source>
</reference>
<evidence type="ECO:0000313" key="7">
    <source>
        <dbReference type="EMBL" id="RKP58773.1"/>
    </source>
</evidence>
<evidence type="ECO:0000256" key="4">
    <source>
        <dbReference type="ARBA" id="ARBA00023163"/>
    </source>
</evidence>
<comment type="caution">
    <text evidence="7">The sequence shown here is derived from an EMBL/GenBank/DDBJ whole genome shotgun (WGS) entry which is preliminary data.</text>
</comment>
<keyword evidence="3" id="KW-0238">DNA-binding</keyword>
<dbReference type="SUPFAM" id="SSF46785">
    <property type="entry name" value="Winged helix' DNA-binding domain"/>
    <property type="match status" value="1"/>
</dbReference>
<dbReference type="Proteomes" id="UP000270342">
    <property type="component" value="Unassembled WGS sequence"/>
</dbReference>
<evidence type="ECO:0000256" key="2">
    <source>
        <dbReference type="ARBA" id="ARBA00023015"/>
    </source>
</evidence>
<evidence type="ECO:0000256" key="1">
    <source>
        <dbReference type="ARBA" id="ARBA00009437"/>
    </source>
</evidence>
<protein>
    <submittedName>
        <fullName evidence="7">Transcriptional regulator GcvA</fullName>
    </submittedName>
</protein>
<dbReference type="EMBL" id="RBZU01000001">
    <property type="protein sequence ID" value="RKP58773.1"/>
    <property type="molecule type" value="Genomic_DNA"/>
</dbReference>
<organism evidence="7 8">
    <name type="scientific">Pararobbsia silviterrae</name>
    <dbReference type="NCBI Taxonomy" id="1792498"/>
    <lineage>
        <taxon>Bacteria</taxon>
        <taxon>Pseudomonadati</taxon>
        <taxon>Pseudomonadota</taxon>
        <taxon>Betaproteobacteria</taxon>
        <taxon>Burkholderiales</taxon>
        <taxon>Burkholderiaceae</taxon>
        <taxon>Pararobbsia</taxon>
    </lineage>
</organism>
<evidence type="ECO:0000256" key="3">
    <source>
        <dbReference type="ARBA" id="ARBA00023125"/>
    </source>
</evidence>
<dbReference type="Gene3D" id="3.40.190.10">
    <property type="entry name" value="Periplasmic binding protein-like II"/>
    <property type="match status" value="2"/>
</dbReference>
<dbReference type="OrthoDB" id="5526340at2"/>
<feature type="compositionally biased region" description="Basic residues" evidence="5">
    <location>
        <begin position="382"/>
        <end position="391"/>
    </location>
</feature>
<dbReference type="PROSITE" id="PS50931">
    <property type="entry name" value="HTH_LYSR"/>
    <property type="match status" value="1"/>
</dbReference>
<dbReference type="AlphaFoldDB" id="A0A494YEI9"/>
<dbReference type="InterPro" id="IPR005119">
    <property type="entry name" value="LysR_subst-bd"/>
</dbReference>
<comment type="similarity">
    <text evidence="1">Belongs to the LysR transcriptional regulatory family.</text>
</comment>
<dbReference type="Gene3D" id="1.10.10.10">
    <property type="entry name" value="Winged helix-like DNA-binding domain superfamily/Winged helix DNA-binding domain"/>
    <property type="match status" value="1"/>
</dbReference>
<dbReference type="InterPro" id="IPR058163">
    <property type="entry name" value="LysR-type_TF_proteobact-type"/>
</dbReference>
<dbReference type="InterPro" id="IPR036388">
    <property type="entry name" value="WH-like_DNA-bd_sf"/>
</dbReference>
<dbReference type="InterPro" id="IPR000847">
    <property type="entry name" value="LysR_HTH_N"/>
</dbReference>
<dbReference type="NCBIfam" id="NF008352">
    <property type="entry name" value="PRK11139.1"/>
    <property type="match status" value="1"/>
</dbReference>
<dbReference type="CDD" id="cd08432">
    <property type="entry name" value="PBP2_GcdR_TrpI_HvrB_AmpR_like"/>
    <property type="match status" value="1"/>
</dbReference>
<keyword evidence="4" id="KW-0804">Transcription</keyword>
<dbReference type="GO" id="GO:0043565">
    <property type="term" value="F:sequence-specific DNA binding"/>
    <property type="evidence" value="ECO:0007669"/>
    <property type="project" value="TreeGrafter"/>
</dbReference>
<dbReference type="Pfam" id="PF03466">
    <property type="entry name" value="LysR_substrate"/>
    <property type="match status" value="1"/>
</dbReference>
<evidence type="ECO:0000259" key="6">
    <source>
        <dbReference type="PROSITE" id="PS50931"/>
    </source>
</evidence>
<dbReference type="GO" id="GO:0006351">
    <property type="term" value="P:DNA-templated transcription"/>
    <property type="evidence" value="ECO:0007669"/>
    <property type="project" value="TreeGrafter"/>
</dbReference>
<dbReference type="Pfam" id="PF00126">
    <property type="entry name" value="HTH_1"/>
    <property type="match status" value="1"/>
</dbReference>
<dbReference type="FunFam" id="1.10.10.10:FF:000038">
    <property type="entry name" value="Glycine cleavage system transcriptional activator"/>
    <property type="match status" value="1"/>
</dbReference>
<accession>A0A494YEI9</accession>
<evidence type="ECO:0000256" key="5">
    <source>
        <dbReference type="SAM" id="MobiDB-lite"/>
    </source>
</evidence>
<evidence type="ECO:0000313" key="8">
    <source>
        <dbReference type="Proteomes" id="UP000270342"/>
    </source>
</evidence>
<feature type="region of interest" description="Disordered" evidence="5">
    <location>
        <begin position="325"/>
        <end position="391"/>
    </location>
</feature>
<name>A0A494YEI9_9BURK</name>
<feature type="domain" description="HTH lysR-type" evidence="6">
    <location>
        <begin position="9"/>
        <end position="66"/>
    </location>
</feature>
<dbReference type="SUPFAM" id="SSF53850">
    <property type="entry name" value="Periplasmic binding protein-like II"/>
    <property type="match status" value="1"/>
</dbReference>
<keyword evidence="2" id="KW-0805">Transcription regulation</keyword>
<gene>
    <name evidence="7" type="primary">gcvA</name>
    <name evidence="7" type="ORF">D7S86_02240</name>
</gene>
<dbReference type="InterPro" id="IPR036390">
    <property type="entry name" value="WH_DNA-bd_sf"/>
</dbReference>